<evidence type="ECO:0000313" key="4">
    <source>
        <dbReference type="EMBL" id="TWT97149.1"/>
    </source>
</evidence>
<dbReference type="AlphaFoldDB" id="A0A5C6AC29"/>
<sequence length="269" mass="29328" precursor="true">MKTHRFKTAPSTVLAILFVSLPTFAAEKPANEVAGEARLFKSADGTTMPYRIFTPEKVENGKTYPLMLCFHGAKGRGTDNQARGSLAYPVLSSAEMQRKHPAFIVAPQCPLGGKRWVNHNWSDGAYDSKTVAVSDEMTLALSIVDKLVAELPVDKTRIYVTGRSMGGFATWDAIARRPDFFAAAVPIAGGGDPQMAAQWKELPIWAFASAGDQTCPVAGTRAVVEALEKVGGMIKYTEDPKKSHGQICEAWKEQEGLAEWLFAQHKDKP</sequence>
<dbReference type="GO" id="GO:0006508">
    <property type="term" value="P:proteolysis"/>
    <property type="evidence" value="ECO:0007669"/>
    <property type="project" value="InterPro"/>
</dbReference>
<dbReference type="RefSeq" id="WP_146577798.1">
    <property type="nucleotide sequence ID" value="NZ_SJPM01000004.1"/>
</dbReference>
<dbReference type="Pfam" id="PF00326">
    <property type="entry name" value="Peptidase_S9"/>
    <property type="match status" value="1"/>
</dbReference>
<reference evidence="4 5" key="1">
    <citation type="submission" date="2019-02" db="EMBL/GenBank/DDBJ databases">
        <title>Deep-cultivation of Planctomycetes and their phenomic and genomic characterization uncovers novel biology.</title>
        <authorList>
            <person name="Wiegand S."/>
            <person name="Jogler M."/>
            <person name="Boedeker C."/>
            <person name="Pinto D."/>
            <person name="Vollmers J."/>
            <person name="Rivas-Marin E."/>
            <person name="Kohn T."/>
            <person name="Peeters S.H."/>
            <person name="Heuer A."/>
            <person name="Rast P."/>
            <person name="Oberbeckmann S."/>
            <person name="Bunk B."/>
            <person name="Jeske O."/>
            <person name="Meyerdierks A."/>
            <person name="Storesund J.E."/>
            <person name="Kallscheuer N."/>
            <person name="Luecker S."/>
            <person name="Lage O.M."/>
            <person name="Pohl T."/>
            <person name="Merkel B.J."/>
            <person name="Hornburger P."/>
            <person name="Mueller R.-W."/>
            <person name="Bruemmer F."/>
            <person name="Labrenz M."/>
            <person name="Spormann A.M."/>
            <person name="Op Den Camp H."/>
            <person name="Overmann J."/>
            <person name="Amann R."/>
            <person name="Jetten M.S.M."/>
            <person name="Mascher T."/>
            <person name="Medema M.H."/>
            <person name="Devos D.P."/>
            <person name="Kaster A.-K."/>
            <person name="Ovreas L."/>
            <person name="Rohde M."/>
            <person name="Galperin M.Y."/>
            <person name="Jogler C."/>
        </authorList>
    </citation>
    <scope>NUCLEOTIDE SEQUENCE [LARGE SCALE GENOMIC DNA]</scope>
    <source>
        <strain evidence="4 5">Pla100</strain>
    </source>
</reference>
<proteinExistence type="predicted"/>
<evidence type="ECO:0000256" key="2">
    <source>
        <dbReference type="SAM" id="SignalP"/>
    </source>
</evidence>
<keyword evidence="1 2" id="KW-0732">Signal</keyword>
<dbReference type="Gene3D" id="3.40.50.1820">
    <property type="entry name" value="alpha/beta hydrolase"/>
    <property type="match status" value="1"/>
</dbReference>
<gene>
    <name evidence="4" type="ORF">Pla100_22980</name>
</gene>
<dbReference type="OrthoDB" id="9764953at2"/>
<name>A0A5C6AC29_9BACT</name>
<feature type="domain" description="Peptidase S9 prolyl oligopeptidase catalytic" evidence="3">
    <location>
        <begin position="113"/>
        <end position="202"/>
    </location>
</feature>
<feature type="signal peptide" evidence="2">
    <location>
        <begin position="1"/>
        <end position="25"/>
    </location>
</feature>
<evidence type="ECO:0000259" key="3">
    <source>
        <dbReference type="Pfam" id="PF00326"/>
    </source>
</evidence>
<feature type="chain" id="PRO_5022815682" evidence="2">
    <location>
        <begin position="26"/>
        <end position="269"/>
    </location>
</feature>
<dbReference type="InterPro" id="IPR001375">
    <property type="entry name" value="Peptidase_S9_cat"/>
</dbReference>
<dbReference type="PANTHER" id="PTHR43037">
    <property type="entry name" value="UNNAMED PRODUCT-RELATED"/>
    <property type="match status" value="1"/>
</dbReference>
<organism evidence="4 5">
    <name type="scientific">Neorhodopirellula pilleata</name>
    <dbReference type="NCBI Taxonomy" id="2714738"/>
    <lineage>
        <taxon>Bacteria</taxon>
        <taxon>Pseudomonadati</taxon>
        <taxon>Planctomycetota</taxon>
        <taxon>Planctomycetia</taxon>
        <taxon>Pirellulales</taxon>
        <taxon>Pirellulaceae</taxon>
        <taxon>Neorhodopirellula</taxon>
    </lineage>
</organism>
<dbReference type="InterPro" id="IPR029058">
    <property type="entry name" value="AB_hydrolase_fold"/>
</dbReference>
<keyword evidence="5" id="KW-1185">Reference proteome</keyword>
<dbReference type="SUPFAM" id="SSF53474">
    <property type="entry name" value="alpha/beta-Hydrolases"/>
    <property type="match status" value="1"/>
</dbReference>
<dbReference type="InterPro" id="IPR050955">
    <property type="entry name" value="Plant_Biomass_Hydrol_Est"/>
</dbReference>
<protein>
    <submittedName>
        <fullName evidence="4">Prolyl oligopeptidase family protein</fullName>
    </submittedName>
</protein>
<evidence type="ECO:0000256" key="1">
    <source>
        <dbReference type="ARBA" id="ARBA00022729"/>
    </source>
</evidence>
<evidence type="ECO:0000313" key="5">
    <source>
        <dbReference type="Proteomes" id="UP000316213"/>
    </source>
</evidence>
<comment type="caution">
    <text evidence="4">The sequence shown here is derived from an EMBL/GenBank/DDBJ whole genome shotgun (WGS) entry which is preliminary data.</text>
</comment>
<dbReference type="EMBL" id="SJPM01000004">
    <property type="protein sequence ID" value="TWT97149.1"/>
    <property type="molecule type" value="Genomic_DNA"/>
</dbReference>
<dbReference type="Proteomes" id="UP000316213">
    <property type="component" value="Unassembled WGS sequence"/>
</dbReference>
<dbReference type="GO" id="GO:0008236">
    <property type="term" value="F:serine-type peptidase activity"/>
    <property type="evidence" value="ECO:0007669"/>
    <property type="project" value="InterPro"/>
</dbReference>
<accession>A0A5C6AC29</accession>
<dbReference type="PANTHER" id="PTHR43037:SF1">
    <property type="entry name" value="BLL1128 PROTEIN"/>
    <property type="match status" value="1"/>
</dbReference>